<proteinExistence type="predicted"/>
<dbReference type="Proteomes" id="UP000638648">
    <property type="component" value="Unassembled WGS sequence"/>
</dbReference>
<organism evidence="1 2">
    <name type="scientific">Actinopolymorpha pittospori</name>
    <dbReference type="NCBI Taxonomy" id="648752"/>
    <lineage>
        <taxon>Bacteria</taxon>
        <taxon>Bacillati</taxon>
        <taxon>Actinomycetota</taxon>
        <taxon>Actinomycetes</taxon>
        <taxon>Propionibacteriales</taxon>
        <taxon>Actinopolymorphaceae</taxon>
        <taxon>Actinopolymorpha</taxon>
    </lineage>
</organism>
<dbReference type="AlphaFoldDB" id="A0A927N545"/>
<dbReference type="NCBIfam" id="NF038032">
    <property type="entry name" value="CehA_McbA_metalo"/>
    <property type="match status" value="1"/>
</dbReference>
<reference evidence="1" key="1">
    <citation type="submission" date="2020-10" db="EMBL/GenBank/DDBJ databases">
        <title>Sequencing the genomes of 1000 actinobacteria strains.</title>
        <authorList>
            <person name="Klenk H.-P."/>
        </authorList>
    </citation>
    <scope>NUCLEOTIDE SEQUENCE</scope>
    <source>
        <strain evidence="1">DSM 45354</strain>
    </source>
</reference>
<gene>
    <name evidence="1" type="ORF">HEB94_009708</name>
</gene>
<accession>A0A927N545</accession>
<sequence>MRSVECRELVADAALGLVDGMNVVSNLNDQGAAVVFRRLLGAGIPIAATVGTDSMLSVRRDSTYANPPGWARMYAQVDGPLSVDGLKDAVRAGRTIATNGPWVELTVQEQGPGGRVDVSRGAEVRVHAAVHGPGVQRLRIYTADGPLAETDVPGEEGATLDVTLPVDEPTFVVAVADGGSHPEVLTDQTMAHTSAVYVDVEGRRVARAEHA</sequence>
<evidence type="ECO:0000313" key="1">
    <source>
        <dbReference type="EMBL" id="MBE1612860.1"/>
    </source>
</evidence>
<dbReference type="EMBL" id="JADBEM010000001">
    <property type="protein sequence ID" value="MBE1612860.1"/>
    <property type="molecule type" value="Genomic_DNA"/>
</dbReference>
<evidence type="ECO:0000313" key="2">
    <source>
        <dbReference type="Proteomes" id="UP000638648"/>
    </source>
</evidence>
<protein>
    <submittedName>
        <fullName evidence="1">Uncharacterized protein</fullName>
    </submittedName>
</protein>
<dbReference type="RefSeq" id="WP_192755833.1">
    <property type="nucleotide sequence ID" value="NZ_BAABJL010000084.1"/>
</dbReference>
<comment type="caution">
    <text evidence="1">The sequence shown here is derived from an EMBL/GenBank/DDBJ whole genome shotgun (WGS) entry which is preliminary data.</text>
</comment>
<keyword evidence="2" id="KW-1185">Reference proteome</keyword>
<name>A0A927N545_9ACTN</name>